<keyword evidence="2 6" id="KW-0349">Heme</keyword>
<dbReference type="Pfam" id="PF00034">
    <property type="entry name" value="Cytochrom_C"/>
    <property type="match status" value="1"/>
</dbReference>
<evidence type="ECO:0000256" key="3">
    <source>
        <dbReference type="ARBA" id="ARBA00022723"/>
    </source>
</evidence>
<comment type="caution">
    <text evidence="9">The sequence shown here is derived from an EMBL/GenBank/DDBJ whole genome shotgun (WGS) entry which is preliminary data.</text>
</comment>
<evidence type="ECO:0000256" key="1">
    <source>
        <dbReference type="ARBA" id="ARBA00022448"/>
    </source>
</evidence>
<organism evidence="9 10">
    <name type="scientific">Hyphococcus lacteus</name>
    <dbReference type="NCBI Taxonomy" id="3143536"/>
    <lineage>
        <taxon>Bacteria</taxon>
        <taxon>Pseudomonadati</taxon>
        <taxon>Pseudomonadota</taxon>
        <taxon>Alphaproteobacteria</taxon>
        <taxon>Parvularculales</taxon>
        <taxon>Parvularculaceae</taxon>
        <taxon>Hyphococcus</taxon>
    </lineage>
</organism>
<feature type="region of interest" description="Disordered" evidence="7">
    <location>
        <begin position="174"/>
        <end position="204"/>
    </location>
</feature>
<dbReference type="Proteomes" id="UP001560685">
    <property type="component" value="Unassembled WGS sequence"/>
</dbReference>
<evidence type="ECO:0000313" key="10">
    <source>
        <dbReference type="Proteomes" id="UP001560685"/>
    </source>
</evidence>
<evidence type="ECO:0000256" key="5">
    <source>
        <dbReference type="ARBA" id="ARBA00023004"/>
    </source>
</evidence>
<evidence type="ECO:0000256" key="6">
    <source>
        <dbReference type="PROSITE-ProRule" id="PRU00433"/>
    </source>
</evidence>
<dbReference type="PRINTS" id="PR00604">
    <property type="entry name" value="CYTCHRMECIAB"/>
</dbReference>
<reference evidence="9 10" key="1">
    <citation type="submission" date="2024-05" db="EMBL/GenBank/DDBJ databases">
        <title>Three bacterial strains, DH-69, EH-24, and ECK-19 isolated from coastal sediments.</title>
        <authorList>
            <person name="Ye Y.-Q."/>
            <person name="Du Z.-J."/>
        </authorList>
    </citation>
    <scope>NUCLEOTIDE SEQUENCE [LARGE SCALE GENOMIC DNA]</scope>
    <source>
        <strain evidence="9 10">ECK-19</strain>
    </source>
</reference>
<keyword evidence="1" id="KW-0813">Transport</keyword>
<keyword evidence="4" id="KW-0249">Electron transport</keyword>
<feature type="compositionally biased region" description="Acidic residues" evidence="7">
    <location>
        <begin position="187"/>
        <end position="204"/>
    </location>
</feature>
<dbReference type="PANTHER" id="PTHR11961">
    <property type="entry name" value="CYTOCHROME C"/>
    <property type="match status" value="1"/>
</dbReference>
<dbReference type="SUPFAM" id="SSF46626">
    <property type="entry name" value="Cytochrome c"/>
    <property type="match status" value="1"/>
</dbReference>
<dbReference type="PROSITE" id="PS51007">
    <property type="entry name" value="CYTC"/>
    <property type="match status" value="1"/>
</dbReference>
<evidence type="ECO:0000256" key="7">
    <source>
        <dbReference type="SAM" id="MobiDB-lite"/>
    </source>
</evidence>
<protein>
    <submittedName>
        <fullName evidence="9">Cytochrome c family protein</fullName>
    </submittedName>
</protein>
<keyword evidence="10" id="KW-1185">Reference proteome</keyword>
<dbReference type="InterPro" id="IPR009056">
    <property type="entry name" value="Cyt_c-like_dom"/>
</dbReference>
<evidence type="ECO:0000259" key="8">
    <source>
        <dbReference type="PROSITE" id="PS51007"/>
    </source>
</evidence>
<feature type="domain" description="Cytochrome c" evidence="8">
    <location>
        <begin position="73"/>
        <end position="173"/>
    </location>
</feature>
<evidence type="ECO:0000313" key="9">
    <source>
        <dbReference type="EMBL" id="MEX6632804.1"/>
    </source>
</evidence>
<dbReference type="Gene3D" id="1.10.760.10">
    <property type="entry name" value="Cytochrome c-like domain"/>
    <property type="match status" value="1"/>
</dbReference>
<keyword evidence="5 6" id="KW-0408">Iron</keyword>
<accession>A0ABV3Z446</accession>
<dbReference type="EMBL" id="JBEHZE010000001">
    <property type="protein sequence ID" value="MEX6632804.1"/>
    <property type="molecule type" value="Genomic_DNA"/>
</dbReference>
<evidence type="ECO:0000256" key="2">
    <source>
        <dbReference type="ARBA" id="ARBA00022617"/>
    </source>
</evidence>
<dbReference type="RefSeq" id="WP_369312737.1">
    <property type="nucleotide sequence ID" value="NZ_JBEHZE010000001.1"/>
</dbReference>
<keyword evidence="3 6" id="KW-0479">Metal-binding</keyword>
<name>A0ABV3Z446_9PROT</name>
<gene>
    <name evidence="9" type="ORF">ABFZ84_04515</name>
</gene>
<dbReference type="InterPro" id="IPR036909">
    <property type="entry name" value="Cyt_c-like_dom_sf"/>
</dbReference>
<sequence>MKDPLFGNKIAAAVLAALLLIFGLPQLTAALFGGGHHGGGDELHLAYGGDIELETSAPAEEKPQVSLGELLANASAAGGERRSALCKSCHTFEEGGANSTGPNLWDIVNRPVASHAGFSYTSALQEAGGEWTYERLDAYLKNSQEYIPGTAMVQRFPRDEQRADILAYLGSLSANPVPFPAAPAADETADEAEAEETPSDSEAH</sequence>
<dbReference type="InterPro" id="IPR002327">
    <property type="entry name" value="Cyt_c_1A/1B"/>
</dbReference>
<evidence type="ECO:0000256" key="4">
    <source>
        <dbReference type="ARBA" id="ARBA00022982"/>
    </source>
</evidence>
<proteinExistence type="predicted"/>